<organism evidence="2 3">
    <name type="scientific">Paeniglutamicibacter psychrophenolicus</name>
    <dbReference type="NCBI Taxonomy" id="257454"/>
    <lineage>
        <taxon>Bacteria</taxon>
        <taxon>Bacillati</taxon>
        <taxon>Actinomycetota</taxon>
        <taxon>Actinomycetes</taxon>
        <taxon>Micrococcales</taxon>
        <taxon>Micrococcaceae</taxon>
        <taxon>Paeniglutamicibacter</taxon>
    </lineage>
</organism>
<proteinExistence type="predicted"/>
<dbReference type="EMBL" id="JAGIOE010000001">
    <property type="protein sequence ID" value="MBP2374290.1"/>
    <property type="molecule type" value="Genomic_DNA"/>
</dbReference>
<evidence type="ECO:0000313" key="2">
    <source>
        <dbReference type="EMBL" id="MBP2374290.1"/>
    </source>
</evidence>
<evidence type="ECO:0000313" key="3">
    <source>
        <dbReference type="Proteomes" id="UP000766570"/>
    </source>
</evidence>
<feature type="region of interest" description="Disordered" evidence="1">
    <location>
        <begin position="123"/>
        <end position="144"/>
    </location>
</feature>
<gene>
    <name evidence="2" type="ORF">JOF46_002202</name>
</gene>
<accession>A0ABS4WDQ5</accession>
<dbReference type="Pfam" id="PF19673">
    <property type="entry name" value="DUF6176"/>
    <property type="match status" value="1"/>
</dbReference>
<protein>
    <submittedName>
        <fullName evidence="2">Uncharacterized protein</fullName>
    </submittedName>
</protein>
<name>A0ABS4WDQ5_9MICC</name>
<evidence type="ECO:0000256" key="1">
    <source>
        <dbReference type="SAM" id="MobiDB-lite"/>
    </source>
</evidence>
<sequence>MPASVPPGLRLELSRSRIREGQEDGFTQWMDVLHDRYDEALESIPAERAAFETTFRHREADGCTWIYHLSLMGEGTGLDEALPIGATHAEYSRSVKEPGWEELEPMFMLAPAHLAAAMEHWGRTGKAPATEAPESGTPAEPAGA</sequence>
<dbReference type="InterPro" id="IPR046174">
    <property type="entry name" value="DUF6176"/>
</dbReference>
<reference evidence="2 3" key="1">
    <citation type="submission" date="2021-03" db="EMBL/GenBank/DDBJ databases">
        <title>Sequencing the genomes of 1000 actinobacteria strains.</title>
        <authorList>
            <person name="Klenk H.-P."/>
        </authorList>
    </citation>
    <scope>NUCLEOTIDE SEQUENCE [LARGE SCALE GENOMIC DNA]</scope>
    <source>
        <strain evidence="2 3">DSM 15454</strain>
    </source>
</reference>
<keyword evidence="3" id="KW-1185">Reference proteome</keyword>
<dbReference type="RefSeq" id="WP_209907322.1">
    <property type="nucleotide sequence ID" value="NZ_BAAAMI010000006.1"/>
</dbReference>
<dbReference type="Proteomes" id="UP000766570">
    <property type="component" value="Unassembled WGS sequence"/>
</dbReference>
<comment type="caution">
    <text evidence="2">The sequence shown here is derived from an EMBL/GenBank/DDBJ whole genome shotgun (WGS) entry which is preliminary data.</text>
</comment>